<comment type="caution">
    <text evidence="1">The sequence shown here is derived from an EMBL/GenBank/DDBJ whole genome shotgun (WGS) entry which is preliminary data.</text>
</comment>
<name>A0A7W5V7G8_9ACTN</name>
<dbReference type="GeneID" id="95396015"/>
<evidence type="ECO:0000313" key="2">
    <source>
        <dbReference type="Proteomes" id="UP000579945"/>
    </source>
</evidence>
<dbReference type="RefSeq" id="WP_221241119.1">
    <property type="nucleotide sequence ID" value="NZ_BAAAXX010000023.1"/>
</dbReference>
<dbReference type="Proteomes" id="UP000579945">
    <property type="component" value="Unassembled WGS sequence"/>
</dbReference>
<organism evidence="1 2">
    <name type="scientific">Nonomuraea dietziae</name>
    <dbReference type="NCBI Taxonomy" id="65515"/>
    <lineage>
        <taxon>Bacteria</taxon>
        <taxon>Bacillati</taxon>
        <taxon>Actinomycetota</taxon>
        <taxon>Actinomycetes</taxon>
        <taxon>Streptosporangiales</taxon>
        <taxon>Streptosporangiaceae</taxon>
        <taxon>Nonomuraea</taxon>
    </lineage>
</organism>
<dbReference type="EMBL" id="JACIBV010000001">
    <property type="protein sequence ID" value="MBB3727393.1"/>
    <property type="molecule type" value="Genomic_DNA"/>
</dbReference>
<dbReference type="AlphaFoldDB" id="A0A7W5V7G8"/>
<evidence type="ECO:0000313" key="1">
    <source>
        <dbReference type="EMBL" id="MBB3727393.1"/>
    </source>
</evidence>
<protein>
    <submittedName>
        <fullName evidence="1">Uncharacterized protein</fullName>
    </submittedName>
</protein>
<sequence>MITNEPIRAAGSVAFRRATAMSTFAPFGFDQSMGTLSLPHSAEGSSSQGVQVMVCVVMTSVSALAVETGKTVAIARRAANQEALFRTMLHSPVDLLLERATVADHHISEGRNRKEWRHFP</sequence>
<proteinExistence type="predicted"/>
<accession>A0A7W5V7G8</accession>
<reference evidence="1 2" key="1">
    <citation type="submission" date="2020-08" db="EMBL/GenBank/DDBJ databases">
        <title>Sequencing the genomes of 1000 actinobacteria strains.</title>
        <authorList>
            <person name="Klenk H.-P."/>
        </authorList>
    </citation>
    <scope>NUCLEOTIDE SEQUENCE [LARGE SCALE GENOMIC DNA]</scope>
    <source>
        <strain evidence="1 2">DSM 44320</strain>
    </source>
</reference>
<gene>
    <name evidence="1" type="ORF">FHR33_003253</name>
</gene>
<keyword evidence="2" id="KW-1185">Reference proteome</keyword>